<dbReference type="AlphaFoldDB" id="A0A493R165"/>
<protein>
    <recommendedName>
        <fullName evidence="3">Lipoprotein</fullName>
    </recommendedName>
</protein>
<evidence type="ECO:0000256" key="1">
    <source>
        <dbReference type="SAM" id="MobiDB-lite"/>
    </source>
</evidence>
<feature type="region of interest" description="Disordered" evidence="1">
    <location>
        <begin position="37"/>
        <end position="83"/>
    </location>
</feature>
<reference evidence="2" key="1">
    <citation type="journal article" date="2019" name="Org. Biomol. Chem.">
        <title>Structure elucidation and biosynthetic gene cluster analysis of caniferolides A-D, new bioactive glycosylated 36-membered polyol macrolides from the marine-derived Streptomyces caniferus CA-271066.</title>
        <authorList>
            <person name="Perez-Victoria I."/>
            <person name="Oves-Costales D."/>
            <person name="Lacret R."/>
            <person name="Martin J."/>
            <person name="Sanchez-Hidalgo M."/>
            <person name="Diaz C."/>
            <person name="Cautain B."/>
            <person name="Vicente F."/>
            <person name="Genilloud O."/>
            <person name="Reyes F."/>
        </authorList>
    </citation>
    <scope>NUCLEOTIDE SEQUENCE</scope>
    <source>
        <strain evidence="2">CA-271066</strain>
    </source>
</reference>
<name>A0A493R165_9ACTN</name>
<evidence type="ECO:0000313" key="2">
    <source>
        <dbReference type="EMBL" id="QBF51744.1"/>
    </source>
</evidence>
<evidence type="ECO:0008006" key="3">
    <source>
        <dbReference type="Google" id="ProtNLM"/>
    </source>
</evidence>
<proteinExistence type="predicted"/>
<gene>
    <name evidence="2" type="primary">scaH1</name>
</gene>
<sequence>MSLPRPRPAPGRIRALPPVLGVAAGVLLLVGCTATGEPKSAGHTAGASAPARLWPERSPAPQPSSDEVGSHERPARLSGVPPVASGDIRKVPLLTIVEAQVRAGSELKGTPEFDRATTRKIHHCATDRKHCPVRTPQYRDLNNDGKDELLVGIEGADHNLALWVFMLKNGALTRIMDAAGTPLAVEVTGGDVIIREPTGTPGFDMRTVYSWDKRTQSMLLRVMEFDEVYRTTPRKSTS</sequence>
<organism evidence="2">
    <name type="scientific">Streptomyces caniferus</name>
    <dbReference type="NCBI Taxonomy" id="285557"/>
    <lineage>
        <taxon>Bacteria</taxon>
        <taxon>Bacillati</taxon>
        <taxon>Actinomycetota</taxon>
        <taxon>Actinomycetes</taxon>
        <taxon>Kitasatosporales</taxon>
        <taxon>Streptomycetaceae</taxon>
        <taxon>Streptomyces</taxon>
    </lineage>
</organism>
<dbReference type="PROSITE" id="PS51257">
    <property type="entry name" value="PROKAR_LIPOPROTEIN"/>
    <property type="match status" value="1"/>
</dbReference>
<dbReference type="EMBL" id="MK303577">
    <property type="protein sequence ID" value="QBF51744.1"/>
    <property type="molecule type" value="Genomic_DNA"/>
</dbReference>
<accession>A0A493R165</accession>